<proteinExistence type="predicted"/>
<dbReference type="Proteomes" id="UP000092555">
    <property type="component" value="Unassembled WGS sequence"/>
</dbReference>
<name>A0A1A0H783_9ASCO</name>
<dbReference type="GeneID" id="30029115"/>
<dbReference type="STRING" id="869754.A0A1A0H783"/>
<comment type="caution">
    <text evidence="2">The sequence shown here is derived from an EMBL/GenBank/DDBJ whole genome shotgun (WGS) entry which is preliminary data.</text>
</comment>
<sequence>MDDKNGAKADLVSSGAPSKAWGSANSPVSSGSAALSGALGAKKVGTKFKLNPRAAAFTPSRPPQMTPVPPKASPNKSDNSSPRTHGQRPYSNSSSSGSTGRRHYQVSPADFFGGVDKIPTAQSQKEKAKLFKNSFNMFAAAVKEHEGKSTALILEKAYKTPPTWDSTVDERYDKIVVKQSSGKVLPVSPVPHAPFMTSPVMAVPTGVPPMMAAGYMGSAGNGGKFPVSPHMQQPMGGQFQQQFHPSMMYSQFQGGVPPGQLQVMYAPPGMDPLLFSPGGFMMPGYMGSPVPMNGGASFQGVAHSHIKLARARATITVEDASIRTRGQEAMTA</sequence>
<feature type="compositionally biased region" description="Pro residues" evidence="1">
    <location>
        <begin position="60"/>
        <end position="72"/>
    </location>
</feature>
<accession>A0A1A0H783</accession>
<dbReference type="AlphaFoldDB" id="A0A1A0H783"/>
<evidence type="ECO:0000313" key="2">
    <source>
        <dbReference type="EMBL" id="OBA19763.1"/>
    </source>
</evidence>
<feature type="non-terminal residue" evidence="2">
    <location>
        <position position="332"/>
    </location>
</feature>
<dbReference type="OrthoDB" id="2275718at2759"/>
<organism evidence="2 3">
    <name type="scientific">Metschnikowia bicuspidata var. bicuspidata NRRL YB-4993</name>
    <dbReference type="NCBI Taxonomy" id="869754"/>
    <lineage>
        <taxon>Eukaryota</taxon>
        <taxon>Fungi</taxon>
        <taxon>Dikarya</taxon>
        <taxon>Ascomycota</taxon>
        <taxon>Saccharomycotina</taxon>
        <taxon>Pichiomycetes</taxon>
        <taxon>Metschnikowiaceae</taxon>
        <taxon>Metschnikowia</taxon>
    </lineage>
</organism>
<keyword evidence="3" id="KW-1185">Reference proteome</keyword>
<feature type="region of interest" description="Disordered" evidence="1">
    <location>
        <begin position="50"/>
        <end position="106"/>
    </location>
</feature>
<protein>
    <submittedName>
        <fullName evidence="2">Uncharacterized protein</fullName>
    </submittedName>
</protein>
<evidence type="ECO:0000256" key="1">
    <source>
        <dbReference type="SAM" id="MobiDB-lite"/>
    </source>
</evidence>
<dbReference type="EMBL" id="LXTC01000005">
    <property type="protein sequence ID" value="OBA19763.1"/>
    <property type="molecule type" value="Genomic_DNA"/>
</dbReference>
<evidence type="ECO:0000313" key="3">
    <source>
        <dbReference type="Proteomes" id="UP000092555"/>
    </source>
</evidence>
<feature type="compositionally biased region" description="Polar residues" evidence="1">
    <location>
        <begin position="74"/>
        <end position="84"/>
    </location>
</feature>
<gene>
    <name evidence="2" type="ORF">METBIDRAFT_32837</name>
</gene>
<reference evidence="2 3" key="1">
    <citation type="submission" date="2016-05" db="EMBL/GenBank/DDBJ databases">
        <title>Comparative genomics of biotechnologically important yeasts.</title>
        <authorList>
            <consortium name="DOE Joint Genome Institute"/>
            <person name="Riley R."/>
            <person name="Haridas S."/>
            <person name="Wolfe K.H."/>
            <person name="Lopes M.R."/>
            <person name="Hittinger C.T."/>
            <person name="Goker M."/>
            <person name="Salamov A."/>
            <person name="Wisecaver J."/>
            <person name="Long T.M."/>
            <person name="Aerts A.L."/>
            <person name="Barry K."/>
            <person name="Choi C."/>
            <person name="Clum A."/>
            <person name="Coughlan A.Y."/>
            <person name="Deshpande S."/>
            <person name="Douglass A.P."/>
            <person name="Hanson S.J."/>
            <person name="Klenk H.-P."/>
            <person name="LaButti K."/>
            <person name="Lapidus A."/>
            <person name="Lindquist E."/>
            <person name="Lipzen A."/>
            <person name="Meier-kolthoff J.P."/>
            <person name="Ohm R.A."/>
            <person name="Otillar R.P."/>
            <person name="Pangilinan J."/>
            <person name="Peng Y."/>
            <person name="Rokas A."/>
            <person name="Rosa C.A."/>
            <person name="Scheuner C."/>
            <person name="Sibirny A.A."/>
            <person name="Slot J.C."/>
            <person name="Stielow J.B."/>
            <person name="Sun H."/>
            <person name="Kurtzman C.P."/>
            <person name="Blackwell M."/>
            <person name="Grigoriev I.V."/>
            <person name="Jeffries T.W."/>
        </authorList>
    </citation>
    <scope>NUCLEOTIDE SEQUENCE [LARGE SCALE GENOMIC DNA]</scope>
    <source>
        <strain evidence="2 3">NRRL YB-4993</strain>
    </source>
</reference>
<dbReference type="RefSeq" id="XP_018710288.1">
    <property type="nucleotide sequence ID" value="XM_018856139.1"/>
</dbReference>
<feature type="region of interest" description="Disordered" evidence="1">
    <location>
        <begin position="1"/>
        <end position="36"/>
    </location>
</feature>